<sequence>MRQVVSKSSPLLIQASQLNNAKNYGKPNLICFSMLPGRHLCARADDPMDASAIHRSPPSII</sequence>
<protein>
    <submittedName>
        <fullName evidence="1">Uncharacterized protein</fullName>
    </submittedName>
</protein>
<dbReference type="AlphaFoldDB" id="A0A6B9XTR4"/>
<evidence type="ECO:0000313" key="1">
    <source>
        <dbReference type="EMBL" id="QHR89751.1"/>
    </source>
</evidence>
<reference evidence="1" key="1">
    <citation type="submission" date="2019-03" db="EMBL/GenBank/DDBJ databases">
        <title>Largest Complete Mitochondrial Genome of a Gymnosperm, Sitka Spruce (Picea sitchensis), Indicates Complex Physical Structure.</title>
        <authorList>
            <person name="Jackman S.D."/>
            <person name="Coombe L."/>
            <person name="Warren R."/>
            <person name="Kirk H."/>
            <person name="Trinh E."/>
            <person name="McLeod T."/>
            <person name="Pleasance S."/>
            <person name="Pandoh P."/>
            <person name="Zhao Y."/>
            <person name="Coope R."/>
            <person name="Bousquet J."/>
            <person name="Bohlmann J.C."/>
            <person name="Jones S.J.M."/>
            <person name="Birol I."/>
        </authorList>
    </citation>
    <scope>NUCLEOTIDE SEQUENCE</scope>
    <source>
        <strain evidence="1">Q903</strain>
    </source>
</reference>
<dbReference type="EMBL" id="MK697699">
    <property type="protein sequence ID" value="QHR89751.1"/>
    <property type="molecule type" value="Genomic_DNA"/>
</dbReference>
<accession>A0A6B9XTR4</accession>
<proteinExistence type="predicted"/>
<gene>
    <name evidence="1" type="primary">orf03796</name>
    <name evidence="1" type="ORF">Q903MT_gene3773</name>
</gene>
<name>A0A6B9XTR4_PICSI</name>
<organism evidence="1">
    <name type="scientific">Picea sitchensis</name>
    <name type="common">Sitka spruce</name>
    <name type="synonym">Pinus sitchensis</name>
    <dbReference type="NCBI Taxonomy" id="3332"/>
    <lineage>
        <taxon>Eukaryota</taxon>
        <taxon>Viridiplantae</taxon>
        <taxon>Streptophyta</taxon>
        <taxon>Embryophyta</taxon>
        <taxon>Tracheophyta</taxon>
        <taxon>Spermatophyta</taxon>
        <taxon>Pinopsida</taxon>
        <taxon>Pinidae</taxon>
        <taxon>Conifers I</taxon>
        <taxon>Pinales</taxon>
        <taxon>Pinaceae</taxon>
        <taxon>Picea</taxon>
    </lineage>
</organism>
<geneLocation type="mitochondrion" evidence="1"/>
<keyword evidence="1" id="KW-0496">Mitochondrion</keyword>